<sequence>MALPLELLAEICTYFCWYCQVEGDDDPAEVMVRARDGQASLANLSRTCRVMQEVAQPLLFHRVYASRESDLYLLVRALVDRPEVGSRLSEVIVTTPHQARDTARSERIAEIVEEDLRIGDVWAPAWERFTAGERFAALTSLLLHFAPTLTSASFHLLGPPSRVIGQALRRWNTSVQHLTSLRRLTLAAYKPDPFHRFELDHIVYLLRAVPSLEHFRGLGDGGMPIPNPPRLPNLTELVLTDCSIARRGLANLVHAVGDRLSKVTVRKTTVRSPREYAAESDFTIVSLELEQVLQTLLPRWGGTLREFTYRVPCRLRAFDAPAPTSLSGFSALERLDICTDAVDFASLEYMEDTDGVFASWLPPSLRELRVCGPAVIVGSLGGLLDAVIAGRLQDLTRVEITDQEFGSASSGVLTAQSPPDGVRRYQQTVAGLRSMGVNVMIHPRGPESE</sequence>
<reference evidence="1" key="1">
    <citation type="journal article" date="2023" name="Mol. Phylogenet. Evol.">
        <title>Genome-scale phylogeny and comparative genomics of the fungal order Sordariales.</title>
        <authorList>
            <person name="Hensen N."/>
            <person name="Bonometti L."/>
            <person name="Westerberg I."/>
            <person name="Brannstrom I.O."/>
            <person name="Guillou S."/>
            <person name="Cros-Aarteil S."/>
            <person name="Calhoun S."/>
            <person name="Haridas S."/>
            <person name="Kuo A."/>
            <person name="Mondo S."/>
            <person name="Pangilinan J."/>
            <person name="Riley R."/>
            <person name="LaButti K."/>
            <person name="Andreopoulos B."/>
            <person name="Lipzen A."/>
            <person name="Chen C."/>
            <person name="Yan M."/>
            <person name="Daum C."/>
            <person name="Ng V."/>
            <person name="Clum A."/>
            <person name="Steindorff A."/>
            <person name="Ohm R.A."/>
            <person name="Martin F."/>
            <person name="Silar P."/>
            <person name="Natvig D.O."/>
            <person name="Lalanne C."/>
            <person name="Gautier V."/>
            <person name="Ament-Velasquez S.L."/>
            <person name="Kruys A."/>
            <person name="Hutchinson M.I."/>
            <person name="Powell A.J."/>
            <person name="Barry K."/>
            <person name="Miller A.N."/>
            <person name="Grigoriev I.V."/>
            <person name="Debuchy R."/>
            <person name="Gladieux P."/>
            <person name="Hiltunen Thoren M."/>
            <person name="Johannesson H."/>
        </authorList>
    </citation>
    <scope>NUCLEOTIDE SEQUENCE</scope>
    <source>
        <strain evidence="1">CBS 359.72</strain>
    </source>
</reference>
<dbReference type="EMBL" id="MU857794">
    <property type="protein sequence ID" value="KAK4243640.1"/>
    <property type="molecule type" value="Genomic_DNA"/>
</dbReference>
<reference evidence="1" key="2">
    <citation type="submission" date="2023-05" db="EMBL/GenBank/DDBJ databases">
        <authorList>
            <consortium name="Lawrence Berkeley National Laboratory"/>
            <person name="Steindorff A."/>
            <person name="Hensen N."/>
            <person name="Bonometti L."/>
            <person name="Westerberg I."/>
            <person name="Brannstrom I.O."/>
            <person name="Guillou S."/>
            <person name="Cros-Aarteil S."/>
            <person name="Calhoun S."/>
            <person name="Haridas S."/>
            <person name="Kuo A."/>
            <person name="Mondo S."/>
            <person name="Pangilinan J."/>
            <person name="Riley R."/>
            <person name="Labutti K."/>
            <person name="Andreopoulos B."/>
            <person name="Lipzen A."/>
            <person name="Chen C."/>
            <person name="Yanf M."/>
            <person name="Daum C."/>
            <person name="Ng V."/>
            <person name="Clum A."/>
            <person name="Ohm R."/>
            <person name="Martin F."/>
            <person name="Silar P."/>
            <person name="Natvig D."/>
            <person name="Lalanne C."/>
            <person name="Gautier V."/>
            <person name="Ament-Velasquez S.L."/>
            <person name="Kruys A."/>
            <person name="Hutchinson M.I."/>
            <person name="Powell A.J."/>
            <person name="Barry K."/>
            <person name="Miller A.N."/>
            <person name="Grigoriev I.V."/>
            <person name="Debuchy R."/>
            <person name="Gladieux P."/>
            <person name="Thoren M.H."/>
            <person name="Johannesson H."/>
        </authorList>
    </citation>
    <scope>NUCLEOTIDE SEQUENCE</scope>
    <source>
        <strain evidence="1">CBS 359.72</strain>
    </source>
</reference>
<keyword evidence="2" id="KW-1185">Reference proteome</keyword>
<dbReference type="InterPro" id="IPR032675">
    <property type="entry name" value="LRR_dom_sf"/>
</dbReference>
<accession>A0AAN7CKU8</accession>
<name>A0AAN7CKU8_9PEZI</name>
<evidence type="ECO:0000313" key="2">
    <source>
        <dbReference type="Proteomes" id="UP001303647"/>
    </source>
</evidence>
<evidence type="ECO:0000313" key="1">
    <source>
        <dbReference type="EMBL" id="KAK4243640.1"/>
    </source>
</evidence>
<dbReference type="Proteomes" id="UP001303647">
    <property type="component" value="Unassembled WGS sequence"/>
</dbReference>
<comment type="caution">
    <text evidence="1">The sequence shown here is derived from an EMBL/GenBank/DDBJ whole genome shotgun (WGS) entry which is preliminary data.</text>
</comment>
<organism evidence="1 2">
    <name type="scientific">Corynascus novoguineensis</name>
    <dbReference type="NCBI Taxonomy" id="1126955"/>
    <lineage>
        <taxon>Eukaryota</taxon>
        <taxon>Fungi</taxon>
        <taxon>Dikarya</taxon>
        <taxon>Ascomycota</taxon>
        <taxon>Pezizomycotina</taxon>
        <taxon>Sordariomycetes</taxon>
        <taxon>Sordariomycetidae</taxon>
        <taxon>Sordariales</taxon>
        <taxon>Chaetomiaceae</taxon>
        <taxon>Corynascus</taxon>
    </lineage>
</organism>
<dbReference type="Gene3D" id="3.80.10.10">
    <property type="entry name" value="Ribonuclease Inhibitor"/>
    <property type="match status" value="1"/>
</dbReference>
<proteinExistence type="predicted"/>
<gene>
    <name evidence="1" type="ORF">C7999DRAFT_44585</name>
</gene>
<dbReference type="AlphaFoldDB" id="A0AAN7CKU8"/>
<protein>
    <submittedName>
        <fullName evidence="1">Uncharacterized protein</fullName>
    </submittedName>
</protein>